<feature type="transmembrane region" description="Helical" evidence="8">
    <location>
        <begin position="297"/>
        <end position="318"/>
    </location>
</feature>
<keyword evidence="5 8" id="KW-0812">Transmembrane</keyword>
<dbReference type="InterPro" id="IPR018043">
    <property type="entry name" value="Na/Gal_symport_CS"/>
</dbReference>
<keyword evidence="7 8" id="KW-0472">Membrane</keyword>
<dbReference type="InterPro" id="IPR039672">
    <property type="entry name" value="MFS_2"/>
</dbReference>
<feature type="transmembrane region" description="Helical" evidence="8">
    <location>
        <begin position="75"/>
        <end position="94"/>
    </location>
</feature>
<keyword evidence="10" id="KW-1185">Reference proteome</keyword>
<evidence type="ECO:0000313" key="10">
    <source>
        <dbReference type="Proteomes" id="UP001243717"/>
    </source>
</evidence>
<comment type="caution">
    <text evidence="9">The sequence shown here is derived from an EMBL/GenBank/DDBJ whole genome shotgun (WGS) entry which is preliminary data.</text>
</comment>
<feature type="transmembrane region" description="Helical" evidence="8">
    <location>
        <begin position="325"/>
        <end position="344"/>
    </location>
</feature>
<keyword evidence="4" id="KW-1003">Cell membrane</keyword>
<protein>
    <submittedName>
        <fullName evidence="9">MFS transporter</fullName>
    </submittedName>
</protein>
<dbReference type="PROSITE" id="PS00872">
    <property type="entry name" value="NA_GALACTOSIDE_SYMP"/>
    <property type="match status" value="1"/>
</dbReference>
<dbReference type="PANTHER" id="PTHR11328:SF24">
    <property type="entry name" value="MAJOR FACILITATOR SUPERFAMILY (MFS) PROFILE DOMAIN-CONTAINING PROTEIN"/>
    <property type="match status" value="1"/>
</dbReference>
<dbReference type="PANTHER" id="PTHR11328">
    <property type="entry name" value="MAJOR FACILITATOR SUPERFAMILY DOMAIN-CONTAINING PROTEIN"/>
    <property type="match status" value="1"/>
</dbReference>
<evidence type="ECO:0000256" key="3">
    <source>
        <dbReference type="ARBA" id="ARBA00022448"/>
    </source>
</evidence>
<evidence type="ECO:0000256" key="1">
    <source>
        <dbReference type="ARBA" id="ARBA00004651"/>
    </source>
</evidence>
<comment type="subcellular location">
    <subcellularLocation>
        <location evidence="1">Cell membrane</location>
        <topology evidence="1">Multi-pass membrane protein</topology>
    </subcellularLocation>
</comment>
<keyword evidence="3" id="KW-0813">Transport</keyword>
<feature type="transmembrane region" description="Helical" evidence="8">
    <location>
        <begin position="254"/>
        <end position="277"/>
    </location>
</feature>
<dbReference type="EMBL" id="JARXIC010000040">
    <property type="protein sequence ID" value="MDQ8195972.1"/>
    <property type="molecule type" value="Genomic_DNA"/>
</dbReference>
<evidence type="ECO:0000256" key="7">
    <source>
        <dbReference type="ARBA" id="ARBA00023136"/>
    </source>
</evidence>
<feature type="transmembrane region" description="Helical" evidence="8">
    <location>
        <begin position="436"/>
        <end position="458"/>
    </location>
</feature>
<gene>
    <name evidence="9" type="ORF">QEH59_16170</name>
</gene>
<organism evidence="9 10">
    <name type="scientific">Thalassobacterium sedimentorum</name>
    <dbReference type="NCBI Taxonomy" id="3041258"/>
    <lineage>
        <taxon>Bacteria</taxon>
        <taxon>Pseudomonadati</taxon>
        <taxon>Verrucomicrobiota</taxon>
        <taxon>Opitutia</taxon>
        <taxon>Puniceicoccales</taxon>
        <taxon>Coraliomargaritaceae</taxon>
        <taxon>Thalassobacterium</taxon>
    </lineage>
</organism>
<dbReference type="Proteomes" id="UP001243717">
    <property type="component" value="Unassembled WGS sequence"/>
</dbReference>
<proteinExistence type="inferred from homology"/>
<accession>A0ABU1AMD9</accession>
<dbReference type="RefSeq" id="WP_308986417.1">
    <property type="nucleotide sequence ID" value="NZ_JARXIC010000040.1"/>
</dbReference>
<keyword evidence="6 8" id="KW-1133">Transmembrane helix</keyword>
<feature type="transmembrane region" description="Helical" evidence="8">
    <location>
        <begin position="350"/>
        <end position="370"/>
    </location>
</feature>
<dbReference type="Pfam" id="PF13347">
    <property type="entry name" value="MFS_2"/>
    <property type="match status" value="1"/>
</dbReference>
<evidence type="ECO:0000313" key="9">
    <source>
        <dbReference type="EMBL" id="MDQ8195972.1"/>
    </source>
</evidence>
<feature type="transmembrane region" description="Helical" evidence="8">
    <location>
        <begin position="207"/>
        <end position="227"/>
    </location>
</feature>
<feature type="transmembrane region" description="Helical" evidence="8">
    <location>
        <begin position="100"/>
        <end position="120"/>
    </location>
</feature>
<name>A0ABU1AMD9_9BACT</name>
<reference evidence="9 10" key="1">
    <citation type="submission" date="2023-04" db="EMBL/GenBank/DDBJ databases">
        <title>A novel bacteria isolated from coastal sediment.</title>
        <authorList>
            <person name="Liu X.-J."/>
            <person name="Du Z.-J."/>
        </authorList>
    </citation>
    <scope>NUCLEOTIDE SEQUENCE [LARGE SCALE GENOMIC DNA]</scope>
    <source>
        <strain evidence="9 10">SDUM461004</strain>
    </source>
</reference>
<feature type="transmembrane region" description="Helical" evidence="8">
    <location>
        <begin position="391"/>
        <end position="416"/>
    </location>
</feature>
<sequence>MKEKLSWGLGGFSEQVAVNGLNTLFMPVFNMGFGLDSKLIGWAMTIPRFFDMISDPIVGNMSDNCRSRFGRRRPFILGGGVLMALIFGLTYMASPYMGQWAMFGYATVACVLFYLAYTVYSVPYTALGLELTDDYDERAHIQKYRSIFNSCAAFTLPWIYKCCLLVGEYIRALHAQESVAWYQQPLLVFSDLTADLSIKAEVLGARYVAWGCAIFIICAIVPVSFFVKERVRTGINEKIGLIASVKLVSKNKPFALLLGMILMVIIGNFFVGPLLMYMNIFYVCGGDKVAGANLSGLNGSTTAVTMFLSAFLIPFLVQIFDKRKVLQLGLLVAASAMLLNFFLVNPNTPYLQLIPAGMLGFGLNCCWLLNGAFIADVCDQDELDYGYRREGMFAAAFGFIVKLAFTVIGVALGYLLSVAGYEAGAESMSPETILRLRYFLTFFPMACLLSAAVVFKFYPLTRQRIHEIQNKLEARAEGSDSI</sequence>
<evidence type="ECO:0000256" key="2">
    <source>
        <dbReference type="ARBA" id="ARBA00009617"/>
    </source>
</evidence>
<dbReference type="Gene3D" id="1.20.1250.20">
    <property type="entry name" value="MFS general substrate transporter like domains"/>
    <property type="match status" value="1"/>
</dbReference>
<comment type="similarity">
    <text evidence="2">Belongs to the sodium:galactoside symporter (TC 2.A.2) family.</text>
</comment>
<dbReference type="InterPro" id="IPR036259">
    <property type="entry name" value="MFS_trans_sf"/>
</dbReference>
<feature type="transmembrane region" description="Helical" evidence="8">
    <location>
        <begin position="147"/>
        <end position="167"/>
    </location>
</feature>
<evidence type="ECO:0000256" key="5">
    <source>
        <dbReference type="ARBA" id="ARBA00022692"/>
    </source>
</evidence>
<evidence type="ECO:0000256" key="8">
    <source>
        <dbReference type="SAM" id="Phobius"/>
    </source>
</evidence>
<evidence type="ECO:0000256" key="6">
    <source>
        <dbReference type="ARBA" id="ARBA00022989"/>
    </source>
</evidence>
<evidence type="ECO:0000256" key="4">
    <source>
        <dbReference type="ARBA" id="ARBA00022475"/>
    </source>
</evidence>
<dbReference type="SUPFAM" id="SSF103473">
    <property type="entry name" value="MFS general substrate transporter"/>
    <property type="match status" value="1"/>
</dbReference>